<dbReference type="Proteomes" id="UP000217790">
    <property type="component" value="Unassembled WGS sequence"/>
</dbReference>
<accession>A0A2H3E6G0</accession>
<dbReference type="EMBL" id="KZ293644">
    <property type="protein sequence ID" value="PBL03036.1"/>
    <property type="molecule type" value="Genomic_DNA"/>
</dbReference>
<evidence type="ECO:0000313" key="2">
    <source>
        <dbReference type="EMBL" id="PBL03036.1"/>
    </source>
</evidence>
<dbReference type="InParanoid" id="A0A2H3E6G0"/>
<evidence type="ECO:0000256" key="1">
    <source>
        <dbReference type="SAM" id="MobiDB-lite"/>
    </source>
</evidence>
<evidence type="ECO:0000313" key="3">
    <source>
        <dbReference type="Proteomes" id="UP000217790"/>
    </source>
</evidence>
<proteinExistence type="predicted"/>
<protein>
    <submittedName>
        <fullName evidence="2">Uncharacterized protein</fullName>
    </submittedName>
</protein>
<keyword evidence="3" id="KW-1185">Reference proteome</keyword>
<reference evidence="3" key="1">
    <citation type="journal article" date="2017" name="Nat. Ecol. Evol.">
        <title>Genome expansion and lineage-specific genetic innovations in the forest pathogenic fungi Armillaria.</title>
        <authorList>
            <person name="Sipos G."/>
            <person name="Prasanna A.N."/>
            <person name="Walter M.C."/>
            <person name="O'Connor E."/>
            <person name="Balint B."/>
            <person name="Krizsan K."/>
            <person name="Kiss B."/>
            <person name="Hess J."/>
            <person name="Varga T."/>
            <person name="Slot J."/>
            <person name="Riley R."/>
            <person name="Boka B."/>
            <person name="Rigling D."/>
            <person name="Barry K."/>
            <person name="Lee J."/>
            <person name="Mihaltcheva S."/>
            <person name="LaButti K."/>
            <person name="Lipzen A."/>
            <person name="Waldron R."/>
            <person name="Moloney N.M."/>
            <person name="Sperisen C."/>
            <person name="Kredics L."/>
            <person name="Vagvoelgyi C."/>
            <person name="Patrignani A."/>
            <person name="Fitzpatrick D."/>
            <person name="Nagy I."/>
            <person name="Doyle S."/>
            <person name="Anderson J.B."/>
            <person name="Grigoriev I.V."/>
            <person name="Gueldener U."/>
            <person name="Muensterkoetter M."/>
            <person name="Nagy L.G."/>
        </authorList>
    </citation>
    <scope>NUCLEOTIDE SEQUENCE [LARGE SCALE GENOMIC DNA]</scope>
    <source>
        <strain evidence="3">Ar21-2</strain>
    </source>
</reference>
<gene>
    <name evidence="2" type="ORF">ARMGADRAFT_1069602</name>
</gene>
<dbReference type="STRING" id="47427.A0A2H3E6G0"/>
<organism evidence="2 3">
    <name type="scientific">Armillaria gallica</name>
    <name type="common">Bulbous honey fungus</name>
    <name type="synonym">Armillaria bulbosa</name>
    <dbReference type="NCBI Taxonomy" id="47427"/>
    <lineage>
        <taxon>Eukaryota</taxon>
        <taxon>Fungi</taxon>
        <taxon>Dikarya</taxon>
        <taxon>Basidiomycota</taxon>
        <taxon>Agaricomycotina</taxon>
        <taxon>Agaricomycetes</taxon>
        <taxon>Agaricomycetidae</taxon>
        <taxon>Agaricales</taxon>
        <taxon>Marasmiineae</taxon>
        <taxon>Physalacriaceae</taxon>
        <taxon>Armillaria</taxon>
    </lineage>
</organism>
<sequence>MPVKEQLTLSTSMETPGEAPQQPCETLAPPQPRTPVTLQQALYLLSTGKLARIPDILSHAPLIDLFNHFLKELAEDPHWAITPAGMDYDHFGYEYIIKEEARHFACQAYNMIHPDVSIQILTRYQ</sequence>
<dbReference type="AlphaFoldDB" id="A0A2H3E6G0"/>
<name>A0A2H3E6G0_ARMGA</name>
<feature type="region of interest" description="Disordered" evidence="1">
    <location>
        <begin position="1"/>
        <end position="31"/>
    </location>
</feature>